<name>I3IME9_9BACT</name>
<evidence type="ECO:0000313" key="1">
    <source>
        <dbReference type="EMBL" id="GAB62894.1"/>
    </source>
</evidence>
<accession>I3IME9</accession>
<dbReference type="AlphaFoldDB" id="I3IME9"/>
<reference evidence="1 2" key="1">
    <citation type="journal article" date="2012" name="FEBS Lett.">
        <title>Anammox organism KSU-1 expresses a NirK-type copper-containing nitrite reductase instead of a NirS-type with cytochrome cd1.</title>
        <authorList>
            <person name="Hira D."/>
            <person name="Toh H."/>
            <person name="Migita C.T."/>
            <person name="Okubo H."/>
            <person name="Nishiyama T."/>
            <person name="Hattori M."/>
            <person name="Furukawa K."/>
            <person name="Fujii T."/>
        </authorList>
    </citation>
    <scope>NUCLEOTIDE SEQUENCE [LARGE SCALE GENOMIC DNA]</scope>
</reference>
<protein>
    <submittedName>
        <fullName evidence="1">Uncharacterized protein</fullName>
    </submittedName>
</protein>
<keyword evidence="2" id="KW-1185">Reference proteome</keyword>
<gene>
    <name evidence="1" type="ORF">KSU1_C1298</name>
</gene>
<sequence length="56" mass="6568">MVPRLNTCTGIATPKGCPTESKFLYMKLYEPANSVILSIFHYSEMPSLWHFYLRRK</sequence>
<dbReference type="Proteomes" id="UP000002985">
    <property type="component" value="Unassembled WGS sequence"/>
</dbReference>
<organism evidence="1 2">
    <name type="scientific">Candidatus Jettenia caeni</name>
    <dbReference type="NCBI Taxonomy" id="247490"/>
    <lineage>
        <taxon>Bacteria</taxon>
        <taxon>Pseudomonadati</taxon>
        <taxon>Planctomycetota</taxon>
        <taxon>Candidatus Brocadiia</taxon>
        <taxon>Candidatus Brocadiales</taxon>
        <taxon>Candidatus Brocadiaceae</taxon>
        <taxon>Candidatus Jettenia</taxon>
    </lineage>
</organism>
<dbReference type="STRING" id="247490.KSU1_C1298"/>
<dbReference type="EMBL" id="BAFH01000003">
    <property type="protein sequence ID" value="GAB62894.1"/>
    <property type="molecule type" value="Genomic_DNA"/>
</dbReference>
<comment type="caution">
    <text evidence="1">The sequence shown here is derived from an EMBL/GenBank/DDBJ whole genome shotgun (WGS) entry which is preliminary data.</text>
</comment>
<evidence type="ECO:0000313" key="2">
    <source>
        <dbReference type="Proteomes" id="UP000002985"/>
    </source>
</evidence>
<proteinExistence type="predicted"/>